<dbReference type="GO" id="GO:0006888">
    <property type="term" value="P:endoplasmic reticulum to Golgi vesicle-mediated transport"/>
    <property type="evidence" value="ECO:0007669"/>
    <property type="project" value="UniProtKB-UniRule"/>
</dbReference>
<dbReference type="PANTHER" id="PTHR23249:SF15">
    <property type="entry name" value="TRAFFICKING PROTEIN PARTICLE COMPLEX SUBUNIT 4"/>
    <property type="match status" value="1"/>
</dbReference>
<dbReference type="Gene3D" id="3.30.450.70">
    <property type="match status" value="1"/>
</dbReference>
<comment type="subunit">
    <text evidence="8">Component of the multisubunit TRAPP (transport protein particle) complex, which includes at least TRAPPC2, TRAPPC2L, TRAPPC3, TRAPPC3L, TRAPPC4, TRAPPC5, TRAPPC8, TRAPPC9, TRAPPC10, TRAPPC11 and TRAPPC12. Interacts with SDC2.</text>
</comment>
<comment type="subunit">
    <text evidence="9">Part of the multisubunit transport protein particle (TRAPP) complex.</text>
</comment>
<evidence type="ECO:0000256" key="8">
    <source>
        <dbReference type="ARBA" id="ARBA00046941"/>
    </source>
</evidence>
<comment type="subcellular location">
    <subcellularLocation>
        <location evidence="9">Endoplasmic reticulum</location>
    </subcellularLocation>
    <subcellularLocation>
        <location evidence="9">Golgi apparatus</location>
        <location evidence="9">cis-Golgi network</location>
    </subcellularLocation>
    <subcellularLocation>
        <location evidence="1">Golgi apparatus</location>
    </subcellularLocation>
</comment>
<evidence type="ECO:0000256" key="3">
    <source>
        <dbReference type="ARBA" id="ARBA00022824"/>
    </source>
</evidence>
<keyword evidence="11" id="KW-1185">Reference proteome</keyword>
<dbReference type="SMART" id="SM01399">
    <property type="entry name" value="Sybindin"/>
    <property type="match status" value="1"/>
</dbReference>
<dbReference type="Proteomes" id="UP000694402">
    <property type="component" value="Unassembled WGS sequence"/>
</dbReference>
<dbReference type="CDD" id="cd14856">
    <property type="entry name" value="TRAPPC4_synbindin"/>
    <property type="match status" value="1"/>
</dbReference>
<dbReference type="SUPFAM" id="SSF64356">
    <property type="entry name" value="SNARE-like"/>
    <property type="match status" value="1"/>
</dbReference>
<dbReference type="PANTHER" id="PTHR23249">
    <property type="entry name" value="TRAFFICKING PROTEIN PARTICLE COMPLEX SUBUNIT"/>
    <property type="match status" value="1"/>
</dbReference>
<dbReference type="InterPro" id="IPR007233">
    <property type="entry name" value="TRAPPC"/>
</dbReference>
<organism evidence="10 11">
    <name type="scientific">Oncorhynchus tshawytscha</name>
    <name type="common">Chinook salmon</name>
    <name type="synonym">Salmo tshawytscha</name>
    <dbReference type="NCBI Taxonomy" id="74940"/>
    <lineage>
        <taxon>Eukaryota</taxon>
        <taxon>Metazoa</taxon>
        <taxon>Chordata</taxon>
        <taxon>Craniata</taxon>
        <taxon>Vertebrata</taxon>
        <taxon>Euteleostomi</taxon>
        <taxon>Actinopterygii</taxon>
        <taxon>Neopterygii</taxon>
        <taxon>Teleostei</taxon>
        <taxon>Protacanthopterygii</taxon>
        <taxon>Salmoniformes</taxon>
        <taxon>Salmonidae</taxon>
        <taxon>Salmoninae</taxon>
        <taxon>Oncorhynchus</taxon>
    </lineage>
</organism>
<evidence type="ECO:0000256" key="2">
    <source>
        <dbReference type="ARBA" id="ARBA00022448"/>
    </source>
</evidence>
<dbReference type="GO" id="GO:0005794">
    <property type="term" value="C:Golgi apparatus"/>
    <property type="evidence" value="ECO:0007669"/>
    <property type="project" value="UniProtKB-SubCell"/>
</dbReference>
<proteinExistence type="inferred from homology"/>
<evidence type="ECO:0000256" key="1">
    <source>
        <dbReference type="ARBA" id="ARBA00004555"/>
    </source>
</evidence>
<dbReference type="InterPro" id="IPR011012">
    <property type="entry name" value="Longin-like_dom_sf"/>
</dbReference>
<dbReference type="GeneTree" id="ENSGT00940000153761"/>
<accession>A0AAZ3SU26</accession>
<sequence length="269" mass="30077">MAIFSVYVVNKAGGLIYQYDNYVPRAEAEKTFSYPLDLVLKIHDEKVVVSFGQRDGIRGTVSCQQVNVKAYKMYIVITGNMSWLELKCCIVYVLYLLLTLCTHTSINLVGHALLSINGVDVNGKFTADGKEIIEYLKDSTNYPVSIRFGRARLSSNEKLMLASMFHSLFAIGSQLSPEVGSSGIEMLETDMFKLHCFQTLTGIKFIVLADPRQSGIDALLRKIYEIYSDFALKNPFYSLEMPIRCELFDQNLKGALEIAEKAANFGPGS</sequence>
<evidence type="ECO:0000313" key="11">
    <source>
        <dbReference type="Proteomes" id="UP000694402"/>
    </source>
</evidence>
<evidence type="ECO:0000256" key="5">
    <source>
        <dbReference type="ARBA" id="ARBA00023034"/>
    </source>
</evidence>
<reference evidence="10" key="2">
    <citation type="submission" date="2025-08" db="UniProtKB">
        <authorList>
            <consortium name="Ensembl"/>
        </authorList>
    </citation>
    <scope>IDENTIFICATION</scope>
</reference>
<evidence type="ECO:0000256" key="9">
    <source>
        <dbReference type="RuleBase" id="RU366065"/>
    </source>
</evidence>
<dbReference type="Pfam" id="PF04099">
    <property type="entry name" value="Sybindin"/>
    <property type="match status" value="1"/>
</dbReference>
<evidence type="ECO:0000256" key="4">
    <source>
        <dbReference type="ARBA" id="ARBA00022892"/>
    </source>
</evidence>
<evidence type="ECO:0000313" key="10">
    <source>
        <dbReference type="Ensembl" id="ENSOTSP00005156621.1"/>
    </source>
</evidence>
<dbReference type="FunFam" id="3.30.450.70:FF:000009">
    <property type="entry name" value="Trafficking protein particle complex 4"/>
    <property type="match status" value="1"/>
</dbReference>
<evidence type="ECO:0000256" key="7">
    <source>
        <dbReference type="ARBA" id="ARBA00046052"/>
    </source>
</evidence>
<keyword evidence="5 9" id="KW-0333">Golgi apparatus</keyword>
<comment type="similarity">
    <text evidence="6">Belongs to the TRAPP small subunits family. TRAPPC4 subfamily.</text>
</comment>
<dbReference type="Ensembl" id="ENSOTST00005159166.1">
    <property type="protein sequence ID" value="ENSOTSP00005156621.1"/>
    <property type="gene ID" value="ENSOTSG00005014690.2"/>
</dbReference>
<comment type="function">
    <text evidence="7">Core component of the TRAPP complexes which has a function of guanine nucleotide exchange factor activity for Rab1 GTPase. Plays a role in vesicular transport from endoplasmic reticulum to Golgi and autophagy. May play a role in dendrite postsynaptic membrane trafficking.</text>
</comment>
<name>A0AAZ3SU26_ONCTS</name>
<keyword evidence="2 9" id="KW-0813">Transport</keyword>
<gene>
    <name evidence="10" type="primary">TRAPPC4</name>
</gene>
<dbReference type="AlphaFoldDB" id="A0AAZ3SU26"/>
<protein>
    <recommendedName>
        <fullName evidence="9">Trafficking protein particle complex subunit</fullName>
    </recommendedName>
</protein>
<keyword evidence="3 9" id="KW-0256">Endoplasmic reticulum</keyword>
<reference evidence="11" key="1">
    <citation type="journal article" date="2018" name="PLoS ONE">
        <title>Chinook salmon (Oncorhynchus tshawytscha) genome and transcriptome.</title>
        <authorList>
            <person name="Christensen K.A."/>
            <person name="Leong J.S."/>
            <person name="Sakhrani D."/>
            <person name="Biagi C.A."/>
            <person name="Minkley D.R."/>
            <person name="Withler R.E."/>
            <person name="Rondeau E.B."/>
            <person name="Koop B.F."/>
            <person name="Devlin R.H."/>
        </authorList>
    </citation>
    <scope>NUCLEOTIDE SEQUENCE [LARGE SCALE GENOMIC DNA]</scope>
</reference>
<keyword evidence="4 9" id="KW-0931">ER-Golgi transport</keyword>
<evidence type="ECO:0000256" key="6">
    <source>
        <dbReference type="ARBA" id="ARBA00038179"/>
    </source>
</evidence>
<reference evidence="10" key="3">
    <citation type="submission" date="2025-09" db="UniProtKB">
        <authorList>
            <consortium name="Ensembl"/>
        </authorList>
    </citation>
    <scope>IDENTIFICATION</scope>
</reference>
<dbReference type="GO" id="GO:0005783">
    <property type="term" value="C:endoplasmic reticulum"/>
    <property type="evidence" value="ECO:0007669"/>
    <property type="project" value="UniProtKB-SubCell"/>
</dbReference>
<dbReference type="GO" id="GO:0030008">
    <property type="term" value="C:TRAPP complex"/>
    <property type="evidence" value="ECO:0007669"/>
    <property type="project" value="UniProtKB-UniRule"/>
</dbReference>
<dbReference type="Gene3D" id="2.30.42.40">
    <property type="match status" value="1"/>
</dbReference>